<accession>A0A6A4LD17</accession>
<evidence type="ECO:0000313" key="2">
    <source>
        <dbReference type="EMBL" id="KAE9453229.1"/>
    </source>
</evidence>
<evidence type="ECO:0008006" key="4">
    <source>
        <dbReference type="Google" id="ProtNLM"/>
    </source>
</evidence>
<protein>
    <recommendedName>
        <fullName evidence="4">Phylloplanin-like</fullName>
    </recommendedName>
</protein>
<feature type="chain" id="PRO_5025376704" description="Phylloplanin-like" evidence="1">
    <location>
        <begin position="27"/>
        <end position="199"/>
    </location>
</feature>
<dbReference type="InterPro" id="IPR040404">
    <property type="entry name" value="Phylloplanin-like"/>
</dbReference>
<evidence type="ECO:0000256" key="1">
    <source>
        <dbReference type="SAM" id="SignalP"/>
    </source>
</evidence>
<evidence type="ECO:0000313" key="3">
    <source>
        <dbReference type="Proteomes" id="UP000428333"/>
    </source>
</evidence>
<proteinExistence type="predicted"/>
<name>A0A6A4LD17_9ERIC</name>
<keyword evidence="1" id="KW-0732">Signal</keyword>
<dbReference type="PANTHER" id="PTHR34458">
    <property type="entry name" value="POLLEN OLE E 1 ALLERGEN AND EXTENSIN FAMILY PROTEIN-RELATED"/>
    <property type="match status" value="1"/>
</dbReference>
<dbReference type="AlphaFoldDB" id="A0A6A4LD17"/>
<dbReference type="EMBL" id="QEFC01002303">
    <property type="protein sequence ID" value="KAE9453229.1"/>
    <property type="molecule type" value="Genomic_DNA"/>
</dbReference>
<organism evidence="2 3">
    <name type="scientific">Rhododendron williamsianum</name>
    <dbReference type="NCBI Taxonomy" id="262921"/>
    <lineage>
        <taxon>Eukaryota</taxon>
        <taxon>Viridiplantae</taxon>
        <taxon>Streptophyta</taxon>
        <taxon>Embryophyta</taxon>
        <taxon>Tracheophyta</taxon>
        <taxon>Spermatophyta</taxon>
        <taxon>Magnoliopsida</taxon>
        <taxon>eudicotyledons</taxon>
        <taxon>Gunneridae</taxon>
        <taxon>Pentapetalae</taxon>
        <taxon>asterids</taxon>
        <taxon>Ericales</taxon>
        <taxon>Ericaceae</taxon>
        <taxon>Ericoideae</taxon>
        <taxon>Rhodoreae</taxon>
        <taxon>Rhododendron</taxon>
    </lineage>
</organism>
<gene>
    <name evidence="2" type="ORF">C3L33_14859</name>
</gene>
<feature type="non-terminal residue" evidence="2">
    <location>
        <position position="1"/>
    </location>
</feature>
<dbReference type="OrthoDB" id="905355at2759"/>
<sequence length="199" mass="20485">MAFKSSSLLFVSLMVVAMAAAPMAEAQLGLVSGLLGLIKIDGLVRCSVNASTTKAPAFPSGRATAPPASVLQTGNYYSSDCDTNVQYLSCRCLVQLQCGSGNVVSSATTNGAGLFSIVLDPLQFLLSTLLTGCNLVVKTPLSTCDATLPGVGGLISSLQLIGNTLLGLLNIANIVPSGLIFFKTSDLDTQYIVVGIAYQ</sequence>
<dbReference type="Proteomes" id="UP000428333">
    <property type="component" value="Linkage Group LG09"/>
</dbReference>
<reference evidence="2 3" key="1">
    <citation type="journal article" date="2019" name="Genome Biol. Evol.">
        <title>The Rhododendron genome and chromosomal organization provide insight into shared whole-genome duplications across the heath family (Ericaceae).</title>
        <authorList>
            <person name="Soza V.L."/>
            <person name="Lindsley D."/>
            <person name="Waalkes A."/>
            <person name="Ramage E."/>
            <person name="Patwardhan R.P."/>
            <person name="Burton J.N."/>
            <person name="Adey A."/>
            <person name="Kumar A."/>
            <person name="Qiu R."/>
            <person name="Shendure J."/>
            <person name="Hall B."/>
        </authorList>
    </citation>
    <scope>NUCLEOTIDE SEQUENCE [LARGE SCALE GENOMIC DNA]</scope>
    <source>
        <strain evidence="2">RSF 1966-606</strain>
    </source>
</reference>
<dbReference type="PANTHER" id="PTHR34458:SF5">
    <property type="entry name" value="POLLEN OLE E 1 ALLERGEN AND EXTENSIN FAMILY PROTEIN"/>
    <property type="match status" value="1"/>
</dbReference>
<keyword evidence="3" id="KW-1185">Reference proteome</keyword>
<feature type="signal peptide" evidence="1">
    <location>
        <begin position="1"/>
        <end position="26"/>
    </location>
</feature>
<comment type="caution">
    <text evidence="2">The sequence shown here is derived from an EMBL/GenBank/DDBJ whole genome shotgun (WGS) entry which is preliminary data.</text>
</comment>